<organism evidence="7 8">
    <name type="scientific">Rhodobium gokarnense</name>
    <dbReference type="NCBI Taxonomy" id="364296"/>
    <lineage>
        <taxon>Bacteria</taxon>
        <taxon>Pseudomonadati</taxon>
        <taxon>Pseudomonadota</taxon>
        <taxon>Alphaproteobacteria</taxon>
        <taxon>Hyphomicrobiales</taxon>
        <taxon>Rhodobiaceae</taxon>
        <taxon>Rhodobium</taxon>
    </lineage>
</organism>
<name>A0ABT3HFH3_9HYPH</name>
<evidence type="ECO:0000313" key="8">
    <source>
        <dbReference type="Proteomes" id="UP001209755"/>
    </source>
</evidence>
<accession>A0ABT3HFH3</accession>
<evidence type="ECO:0000256" key="2">
    <source>
        <dbReference type="ARBA" id="ARBA00022692"/>
    </source>
</evidence>
<evidence type="ECO:0000256" key="5">
    <source>
        <dbReference type="SAM" id="Phobius"/>
    </source>
</evidence>
<keyword evidence="4 5" id="KW-0472">Membrane</keyword>
<dbReference type="Proteomes" id="UP001209755">
    <property type="component" value="Unassembled WGS sequence"/>
</dbReference>
<keyword evidence="3 5" id="KW-1133">Transmembrane helix</keyword>
<evidence type="ECO:0000313" key="7">
    <source>
        <dbReference type="EMBL" id="MCW2309142.1"/>
    </source>
</evidence>
<evidence type="ECO:0000256" key="4">
    <source>
        <dbReference type="ARBA" id="ARBA00023136"/>
    </source>
</evidence>
<feature type="transmembrane region" description="Helical" evidence="5">
    <location>
        <begin position="35"/>
        <end position="55"/>
    </location>
</feature>
<feature type="domain" description="NnrU" evidence="6">
    <location>
        <begin position="3"/>
        <end position="188"/>
    </location>
</feature>
<feature type="transmembrane region" description="Helical" evidence="5">
    <location>
        <begin position="163"/>
        <end position="185"/>
    </location>
</feature>
<evidence type="ECO:0000256" key="1">
    <source>
        <dbReference type="ARBA" id="ARBA00004141"/>
    </source>
</evidence>
<proteinExistence type="predicted"/>
<keyword evidence="2 5" id="KW-0812">Transmembrane</keyword>
<dbReference type="Pfam" id="PF07298">
    <property type="entry name" value="NnrU"/>
    <property type="match status" value="1"/>
</dbReference>
<reference evidence="8" key="1">
    <citation type="submission" date="2023-07" db="EMBL/GenBank/DDBJ databases">
        <title>Genome sequencing of Purple Non-Sulfur Bacteria from various extreme environments.</title>
        <authorList>
            <person name="Mayer M."/>
        </authorList>
    </citation>
    <scope>NUCLEOTIDE SEQUENCE [LARGE SCALE GENOMIC DNA]</scope>
    <source>
        <strain evidence="8">DSM 17935</strain>
    </source>
</reference>
<dbReference type="EMBL" id="JAOQNS010000011">
    <property type="protein sequence ID" value="MCW2309142.1"/>
    <property type="molecule type" value="Genomic_DNA"/>
</dbReference>
<dbReference type="InterPro" id="IPR009915">
    <property type="entry name" value="NnrU_dom"/>
</dbReference>
<feature type="transmembrane region" description="Helical" evidence="5">
    <location>
        <begin position="76"/>
        <end position="93"/>
    </location>
</feature>
<dbReference type="RefSeq" id="WP_264602734.1">
    <property type="nucleotide sequence ID" value="NZ_JAOQNS010000011.1"/>
</dbReference>
<comment type="caution">
    <text evidence="7">The sequence shown here is derived from an EMBL/GenBank/DDBJ whole genome shotgun (WGS) entry which is preliminary data.</text>
</comment>
<evidence type="ECO:0000256" key="3">
    <source>
        <dbReference type="ARBA" id="ARBA00022989"/>
    </source>
</evidence>
<comment type="subcellular location">
    <subcellularLocation>
        <location evidence="1">Membrane</location>
        <topology evidence="1">Multi-pass membrane protein</topology>
    </subcellularLocation>
</comment>
<protein>
    <submittedName>
        <fullName evidence="7">Membrane protein</fullName>
    </submittedName>
</protein>
<gene>
    <name evidence="7" type="ORF">M2319_003493</name>
</gene>
<sequence length="190" mass="20423">MTMLIIGLVAFLGVHLVPSMPALKGRLTGTLGDNGYRAVHAVIALVGLVLIVWGYGEARAAGVPVLYDPPLFLRHLVHLLMLPVFILLISAYAHGRITRAVRHPMVLAVKLWAFAHLLVNGDLASVVLFGSFLAWGVIARISLARRERAGLVTVTGGPVRNDIIAIVGGLVLYGIFVMKAHSWLIGVPVF</sequence>
<keyword evidence="8" id="KW-1185">Reference proteome</keyword>
<feature type="transmembrane region" description="Helical" evidence="5">
    <location>
        <begin position="113"/>
        <end position="138"/>
    </location>
</feature>
<evidence type="ECO:0000259" key="6">
    <source>
        <dbReference type="Pfam" id="PF07298"/>
    </source>
</evidence>